<keyword evidence="1" id="KW-1133">Transmembrane helix</keyword>
<dbReference type="EMBL" id="BK063086">
    <property type="protein sequence ID" value="DBA11684.1"/>
    <property type="molecule type" value="Genomic_DNA"/>
</dbReference>
<accession>A0AA48P7P9</accession>
<keyword evidence="1" id="KW-0472">Membrane</keyword>
<organism evidence="2">
    <name type="scientific">Malaco herpesvirus 4</name>
    <dbReference type="NCBI Taxonomy" id="3031800"/>
    <lineage>
        <taxon>Viruses</taxon>
        <taxon>Duplodnaviria</taxon>
        <taxon>Heunggongvirae</taxon>
        <taxon>Peploviricota</taxon>
        <taxon>Herviviricetes</taxon>
        <taxon>Herpesvirales</taxon>
        <taxon>Malacoherpesviridae</taxon>
    </lineage>
</organism>
<evidence type="ECO:0000313" key="2">
    <source>
        <dbReference type="EMBL" id="DBA11684.1"/>
    </source>
</evidence>
<reference evidence="2" key="1">
    <citation type="journal article" date="2023" name="Front. Mar. Sci.">
        <title>Tracing the invertebrate herpesviruses in the global sequence datasets.</title>
        <authorList>
            <person name="Rosani U."/>
            <person name="Gaia M."/>
            <person name="Delmont T.O."/>
            <person name="Krupovic M."/>
        </authorList>
    </citation>
    <scope>NUCLEOTIDE SEQUENCE</scope>
    <source>
        <strain evidence="2">MalacoHV4/Med/2018 155</strain>
    </source>
</reference>
<name>A0AA48P7P9_9VIRU</name>
<feature type="transmembrane region" description="Helical" evidence="1">
    <location>
        <begin position="1359"/>
        <end position="1379"/>
    </location>
</feature>
<reference evidence="2" key="2">
    <citation type="submission" date="2023-01" db="EMBL/GenBank/DDBJ databases">
        <authorList>
            <person name="Rosani U."/>
            <person name="Delmont T.O."/>
            <person name="Gaia M."/>
            <person name="Krupovic M."/>
        </authorList>
    </citation>
    <scope>NUCLEOTIDE SEQUENCE</scope>
    <source>
        <strain evidence="2">MalacoHV4/Med/2018 155</strain>
    </source>
</reference>
<evidence type="ECO:0000256" key="1">
    <source>
        <dbReference type="SAM" id="Phobius"/>
    </source>
</evidence>
<sequence length="1400" mass="158555">MSKMNVPKQMIMLLTTLCFVRRGSNEDDLTIRATVIDMTTKSLTCTLMTGSSVELPDYITLVSSDRGTGDTYNVTVYPSIFSNSDVCTINGAVMLGLPSHTTRLTSEPHLELSVHNKHKFTCSILLNGVSLTVTIYNFQEIDNVEWKCSTLIGSGTQKHISFNDWSSDALPFELHEPTLKMVSDVGSSELILDCQMDSFSWYNVSLDYSTSQWSETSFWVRFTNESGQGLNIVYPYGDMKLGSVDFSGKMYPHMDATSWTRFNVSNDDTITLNDTCRGRNERNMQCFVPLPKKILMATDVSVELGTYGLNSARIDDLQTQMQSKNECTSSLFYIGNVQDLHWELGVIPKSVAHIDLGRYVKLGLLFSNTHDEPNKMEVDLSDISNVLFQLPRPQFTDQVKYWTIPITNKVMWRFGYNTFTDVRTNVTGHLNNTCVRTMSVEVATGARLLPDKTIIQSFYDEVFDGLITYNKFEMKMARVDTVIEGVALYTFPCGFGEIGDARKIVYISNGSCRKGWSCEDKGKLCVDKNYGHDLSSPFTVKTHASNNDDLLGLFQDTPLRESGVDVDDFTCAAINYICFSGGRAFRKRNLLFSDRHPGPDNLVDGVQIQYFFSDYLITSGERLPYYNMSAKHKLMREHLGMCWSSDVVNASTVRDWISQVKLKLNHVQTFNATEALQPSLNNDDNREVLKRPIYTDKSMTSVKHPYDWNSKLLYEPVGKLNVTALTVLIKQHARSFCSALNTPGNDAKCWYVPWSVVKNGHAELTLQPHGHCPCMDVPTSCKRLLRSQQHTVASFRLPQYVLSRPESDNTYLYCGTHGTVSRLYSLFELFKKQLCVGIGKDPLMLSLEDRFSLVKLLPLYMKPEFSRGNHINMTQMSCKRLKKCPARQLSTVLWLHSLNVSQLLKSPTAVDSGLLKHRVGFVQFDKDPDNGSERVQLCQIFHTIDYMRTPNLLDMGGLVNHSCSPISSMYHRSTKLARTISVSNNILSNYRAAWCSYAPLNIISQILDIPGEMRRVQSECFHSDYAAKAYRTRNNKIVCGVNYRSIYCPVAVAKIEIVVLSTSKMIRGACDTLGEVVITKSDLKFTLSCFRTERERRFIEAVIPHEYSRNLTDLRVTCSYSVPDHVKVRDPPINLSLSTNTKTYTADTIQLEHCHYLGDNERPWVDIQDHPEQAFVLVACHLPRSITNANLCSNSMYTNNSISIKAHTYYRNIILQRMLYSNTSIMCNTPNYNSGICNTMFPSINSSMCIKPKMSVDGNNEIMSIKLLDDDVLNLLFLNDPQYYVTFSCKVDGWATSENLSVGSLDGYIKRIIRKLEQVKEHRPIISLTNERNTVIITSRGIHAHSVGSTLNLHILSNVFTFNCVVVIVTVCVLIYFACNVKKIIHIRQRHQLKTCSCKL</sequence>
<proteinExistence type="predicted"/>
<protein>
    <submittedName>
        <fullName evidence="2">ORF70</fullName>
    </submittedName>
</protein>
<keyword evidence="1" id="KW-0812">Transmembrane</keyword>